<keyword evidence="3" id="KW-1185">Reference proteome</keyword>
<feature type="chain" id="PRO_5007294009" evidence="1">
    <location>
        <begin position="21"/>
        <end position="143"/>
    </location>
</feature>
<evidence type="ECO:0000256" key="1">
    <source>
        <dbReference type="SAM" id="SignalP"/>
    </source>
</evidence>
<dbReference type="AlphaFoldDB" id="A0A137NS38"/>
<feature type="signal peptide" evidence="1">
    <location>
        <begin position="1"/>
        <end position="20"/>
    </location>
</feature>
<reference evidence="2 3" key="1">
    <citation type="journal article" date="2015" name="Genome Biol. Evol.">
        <title>Phylogenomic analyses indicate that early fungi evolved digesting cell walls of algal ancestors of land plants.</title>
        <authorList>
            <person name="Chang Y."/>
            <person name="Wang S."/>
            <person name="Sekimoto S."/>
            <person name="Aerts A.L."/>
            <person name="Choi C."/>
            <person name="Clum A."/>
            <person name="LaButti K.M."/>
            <person name="Lindquist E.A."/>
            <person name="Yee Ngan C."/>
            <person name="Ohm R.A."/>
            <person name="Salamov A.A."/>
            <person name="Grigoriev I.V."/>
            <person name="Spatafora J.W."/>
            <person name="Berbee M.L."/>
        </authorList>
    </citation>
    <scope>NUCLEOTIDE SEQUENCE [LARGE SCALE GENOMIC DNA]</scope>
    <source>
        <strain evidence="2 3">NRRL 28638</strain>
    </source>
</reference>
<gene>
    <name evidence="2" type="ORF">CONCODRAFT_12803</name>
</gene>
<sequence>MKLGVIIFVASAFALNQVTLHRLDGTNDSIYATPGDCKAIEGTPVINVTAEQGIVVEFYDNYGCNGNQVAVGKVNSFTQNGDLAATKSVKVVNESEPVPQKEPDYYHPRYSKFGKYQREGSNPSYYIPLREALTQGRYQHPRY</sequence>
<dbReference type="Proteomes" id="UP000070444">
    <property type="component" value="Unassembled WGS sequence"/>
</dbReference>
<evidence type="ECO:0000313" key="2">
    <source>
        <dbReference type="EMBL" id="KXN65571.1"/>
    </source>
</evidence>
<evidence type="ECO:0000313" key="3">
    <source>
        <dbReference type="Proteomes" id="UP000070444"/>
    </source>
</evidence>
<keyword evidence="1" id="KW-0732">Signal</keyword>
<protein>
    <submittedName>
        <fullName evidence="2">Uncharacterized protein</fullName>
    </submittedName>
</protein>
<proteinExistence type="predicted"/>
<name>A0A137NS38_CONC2</name>
<accession>A0A137NS38</accession>
<dbReference type="EMBL" id="KQ964854">
    <property type="protein sequence ID" value="KXN65571.1"/>
    <property type="molecule type" value="Genomic_DNA"/>
</dbReference>
<organism evidence="2 3">
    <name type="scientific">Conidiobolus coronatus (strain ATCC 28846 / CBS 209.66 / NRRL 28638)</name>
    <name type="common">Delacroixia coronata</name>
    <dbReference type="NCBI Taxonomy" id="796925"/>
    <lineage>
        <taxon>Eukaryota</taxon>
        <taxon>Fungi</taxon>
        <taxon>Fungi incertae sedis</taxon>
        <taxon>Zoopagomycota</taxon>
        <taxon>Entomophthoromycotina</taxon>
        <taxon>Entomophthoromycetes</taxon>
        <taxon>Entomophthorales</taxon>
        <taxon>Ancylistaceae</taxon>
        <taxon>Conidiobolus</taxon>
    </lineage>
</organism>